<gene>
    <name evidence="2" type="ORF">PBV87_21795</name>
</gene>
<dbReference type="Proteomes" id="UP001169242">
    <property type="component" value="Unassembled WGS sequence"/>
</dbReference>
<organism evidence="2 3">
    <name type="scientific">Holtiella tumoricola</name>
    <dbReference type="NCBI Taxonomy" id="3018743"/>
    <lineage>
        <taxon>Bacteria</taxon>
        <taxon>Bacillati</taxon>
        <taxon>Bacillota</taxon>
        <taxon>Clostridia</taxon>
        <taxon>Lachnospirales</taxon>
        <taxon>Cellulosilyticaceae</taxon>
        <taxon>Holtiella</taxon>
    </lineage>
</organism>
<reference evidence="2" key="1">
    <citation type="journal article" date="2023" name="Int. J. Syst. Evol. Microbiol.">
        <title>&lt;i&gt;Holtiella tumoricola&lt;/i&gt; gen. nov. sp. nov., isolated from a human clinical sample.</title>
        <authorList>
            <person name="Allen-Vercoe E."/>
            <person name="Daigneault M.C."/>
            <person name="Vancuren S.J."/>
            <person name="Cochrane K."/>
            <person name="O'Neal L.L."/>
            <person name="Sankaranarayanan K."/>
            <person name="Lawson P.A."/>
        </authorList>
    </citation>
    <scope>NUCLEOTIDE SEQUENCE</scope>
    <source>
        <strain evidence="2">CC70A</strain>
    </source>
</reference>
<dbReference type="EMBL" id="JAQIFT010000072">
    <property type="protein sequence ID" value="MDA3734112.1"/>
    <property type="molecule type" value="Genomic_DNA"/>
</dbReference>
<evidence type="ECO:0000256" key="1">
    <source>
        <dbReference type="SAM" id="Coils"/>
    </source>
</evidence>
<sequence>MFFNFKKKMPNQKAHDIEINVSRQVINEREKIVKSIMEQKKLPILVIDKSWYNVKELIINEVIEQKEKELVDCLKEQGSLNNALKENHAVKQNLLKKVLEVSEAINSKGDSKREAELDTLHQAITKINNDVESQETRLEEVQGLIESTNRDLTEEAVALSYTYMESYKETSSQLQEEIDILRAKLLEKATEKKQYDQKITTLYHYLHNIVGYKHIDKLDKKLGDS</sequence>
<dbReference type="RefSeq" id="WP_271013750.1">
    <property type="nucleotide sequence ID" value="NZ_JAQIFT010000072.1"/>
</dbReference>
<evidence type="ECO:0000313" key="3">
    <source>
        <dbReference type="Proteomes" id="UP001169242"/>
    </source>
</evidence>
<comment type="caution">
    <text evidence="2">The sequence shown here is derived from an EMBL/GenBank/DDBJ whole genome shotgun (WGS) entry which is preliminary data.</text>
</comment>
<keyword evidence="3" id="KW-1185">Reference proteome</keyword>
<feature type="coiled-coil region" evidence="1">
    <location>
        <begin position="124"/>
        <end position="191"/>
    </location>
</feature>
<proteinExistence type="predicted"/>
<name>A0AA42DWP2_9FIRM</name>
<protein>
    <submittedName>
        <fullName evidence="2">Uncharacterized protein</fullName>
    </submittedName>
</protein>
<dbReference type="AlphaFoldDB" id="A0AA42DWP2"/>
<keyword evidence="1" id="KW-0175">Coiled coil</keyword>
<accession>A0AA42DWP2</accession>
<evidence type="ECO:0000313" key="2">
    <source>
        <dbReference type="EMBL" id="MDA3734112.1"/>
    </source>
</evidence>